<reference evidence="3" key="1">
    <citation type="journal article" date="2014" name="Nat. Commun.">
        <title>The emerging biofuel crop Camelina sativa retains a highly undifferentiated hexaploid genome structure.</title>
        <authorList>
            <person name="Kagale S."/>
            <person name="Koh C."/>
            <person name="Nixon J."/>
            <person name="Bollina V."/>
            <person name="Clarke W.E."/>
            <person name="Tuteja R."/>
            <person name="Spillane C."/>
            <person name="Robinson S.J."/>
            <person name="Links M.G."/>
            <person name="Clarke C."/>
            <person name="Higgins E.E."/>
            <person name="Huebert T."/>
            <person name="Sharpe A.G."/>
            <person name="Parkin I.A."/>
        </authorList>
    </citation>
    <scope>NUCLEOTIDE SEQUENCE [LARGE SCALE GENOMIC DNA]</scope>
    <source>
        <strain evidence="3">cv. DH55</strain>
    </source>
</reference>
<evidence type="ECO:0000259" key="2">
    <source>
        <dbReference type="SMART" id="SM00382"/>
    </source>
</evidence>
<evidence type="ECO:0000313" key="3">
    <source>
        <dbReference type="Proteomes" id="UP000694864"/>
    </source>
</evidence>
<reference evidence="4" key="2">
    <citation type="submission" date="2025-08" db="UniProtKB">
        <authorList>
            <consortium name="RefSeq"/>
        </authorList>
    </citation>
    <scope>IDENTIFICATION</scope>
    <source>
        <tissue evidence="4">Leaf</tissue>
    </source>
</reference>
<feature type="region of interest" description="Disordered" evidence="1">
    <location>
        <begin position="65"/>
        <end position="115"/>
    </location>
</feature>
<dbReference type="PANTHER" id="PTHR48470:SF1">
    <property type="entry name" value="CELL DIVISION CONTROL PROTEIN 48 C ISOFORM 1"/>
    <property type="match status" value="1"/>
</dbReference>
<evidence type="ECO:0000256" key="1">
    <source>
        <dbReference type="SAM" id="MobiDB-lite"/>
    </source>
</evidence>
<feature type="domain" description="AAA+ ATPase" evidence="2">
    <location>
        <begin position="181"/>
        <end position="328"/>
    </location>
</feature>
<dbReference type="PROSITE" id="PS00674">
    <property type="entry name" value="AAA"/>
    <property type="match status" value="1"/>
</dbReference>
<evidence type="ECO:0000313" key="4">
    <source>
        <dbReference type="RefSeq" id="XP_010477204.1"/>
    </source>
</evidence>
<dbReference type="Pfam" id="PF00004">
    <property type="entry name" value="AAA"/>
    <property type="match status" value="2"/>
</dbReference>
<dbReference type="Gene3D" id="1.10.8.60">
    <property type="match status" value="2"/>
</dbReference>
<gene>
    <name evidence="4" type="primary">LOC104756325</name>
</gene>
<organism evidence="3 4">
    <name type="scientific">Camelina sativa</name>
    <name type="common">False flax</name>
    <name type="synonym">Myagrum sativum</name>
    <dbReference type="NCBI Taxonomy" id="90675"/>
    <lineage>
        <taxon>Eukaryota</taxon>
        <taxon>Viridiplantae</taxon>
        <taxon>Streptophyta</taxon>
        <taxon>Embryophyta</taxon>
        <taxon>Tracheophyta</taxon>
        <taxon>Spermatophyta</taxon>
        <taxon>Magnoliopsida</taxon>
        <taxon>eudicotyledons</taxon>
        <taxon>Gunneridae</taxon>
        <taxon>Pentapetalae</taxon>
        <taxon>rosids</taxon>
        <taxon>malvids</taxon>
        <taxon>Brassicales</taxon>
        <taxon>Brassicaceae</taxon>
        <taxon>Camelineae</taxon>
        <taxon>Camelina</taxon>
    </lineage>
</organism>
<dbReference type="InterPro" id="IPR055278">
    <property type="entry name" value="CDC48c"/>
</dbReference>
<dbReference type="Pfam" id="PF17862">
    <property type="entry name" value="AAA_lid_3"/>
    <property type="match status" value="1"/>
</dbReference>
<dbReference type="InterPro" id="IPR003593">
    <property type="entry name" value="AAA+_ATPase"/>
</dbReference>
<proteinExistence type="predicted"/>
<name>A0ABM0WWL0_CAMSA</name>
<dbReference type="PANTHER" id="PTHR48470">
    <property type="entry name" value="CELL DIVISION CONTROL PROTEIN 48 C ISOFORM 1"/>
    <property type="match status" value="1"/>
</dbReference>
<dbReference type="GeneID" id="104756325"/>
<keyword evidence="3" id="KW-1185">Reference proteome</keyword>
<protein>
    <submittedName>
        <fullName evidence="4">Cell division control protein 48 homolog C-like</fullName>
    </submittedName>
</protein>
<dbReference type="SMART" id="SM00382">
    <property type="entry name" value="AAA"/>
    <property type="match status" value="2"/>
</dbReference>
<feature type="compositionally biased region" description="Polar residues" evidence="1">
    <location>
        <begin position="106"/>
        <end position="115"/>
    </location>
</feature>
<dbReference type="Gene3D" id="3.40.50.300">
    <property type="entry name" value="P-loop containing nucleotide triphosphate hydrolases"/>
    <property type="match status" value="2"/>
</dbReference>
<dbReference type="InterPro" id="IPR041569">
    <property type="entry name" value="AAA_lid_3"/>
</dbReference>
<sequence>MVKRGRSGRVANRRFQKLVLESSEKGSAPEEIVDELRSKDREWARLSRHVLLLNVNQILQSRNVGGKYEEESNGRSKSLKRAATASPSGSSWSDAVDGNVLDDSGKSTPQFDLTNDNLRASYDTRKQIRVSDEVELLETENNEGKKFKDLGGLKDILHDLTMRIKIPLLFPQIYERLQEKPISGILLHGPPGCGKSTLARAIGIETGLPFNMKSASEFVSGVAGESEENVRKLFSEAYRKAPSVIFIDEIDAIAAKRENHQKGMETRLLTQLMSCMDREYMLQKEKEAGFETSGHVIVIAATNKVDALDPAMRRALRFDKEIYLGVPDEKAREEILSLITRNRPLEPGFDMAMVPRKTSGFVGADLTLLVKDAAKVAAERCVYSRASELSTDIDHLLSMQPCAFPAEEMEKLFYTTSDFEEALKDAKPSSTREGFSIIPSVTWEDVGGLDHIRKEFYRHIIKPLKHPEECEGFEFCSETGFMLYGPPGCGKTLVAEAVANEAGVNYIHIKGPQLLSKYVGETEKAIRELFSSARSCSPCLIFLDEFDALTTKRGSGEGAWVVERPLNQLLAELSGGQGRDGVIVIVIGATNRPQEIDPAVTRPGRFGKHIYLPLPNAVQRGLILKSLSRKVPLDSSVDLDEIARMEGCENLSGADLVGLVKEAGLLARDDETCSKPRRIKKIHFEDVLTRIKPSVSMQQLREYDQIHSSMQSRR</sequence>
<feature type="domain" description="AAA+ ATPase" evidence="2">
    <location>
        <begin position="477"/>
        <end position="616"/>
    </location>
</feature>
<accession>A0ABM0WWL0</accession>
<dbReference type="InterPro" id="IPR003960">
    <property type="entry name" value="ATPase_AAA_CS"/>
</dbReference>
<dbReference type="Proteomes" id="UP000694864">
    <property type="component" value="Chromosome 17"/>
</dbReference>
<dbReference type="InterPro" id="IPR003959">
    <property type="entry name" value="ATPase_AAA_core"/>
</dbReference>
<dbReference type="RefSeq" id="XP_010477204.1">
    <property type="nucleotide sequence ID" value="XM_010478902.2"/>
</dbReference>
<dbReference type="SUPFAM" id="SSF52540">
    <property type="entry name" value="P-loop containing nucleoside triphosphate hydrolases"/>
    <property type="match status" value="2"/>
</dbReference>
<dbReference type="InterPro" id="IPR027417">
    <property type="entry name" value="P-loop_NTPase"/>
</dbReference>